<comment type="caution">
    <text evidence="7">The sequence shown here is derived from an EMBL/GenBank/DDBJ whole genome shotgun (WGS) entry which is preliminary data.</text>
</comment>
<accession>A0A0D1AN85</accession>
<dbReference type="OrthoDB" id="1910778at2"/>
<dbReference type="EMBL" id="JXSU01000007">
    <property type="protein sequence ID" value="KIS24564.1"/>
    <property type="molecule type" value="Genomic_DNA"/>
</dbReference>
<name>A0A0D1AN85_CLOBO</name>
<dbReference type="GO" id="GO:0016020">
    <property type="term" value="C:membrane"/>
    <property type="evidence" value="ECO:0007669"/>
    <property type="project" value="UniProtKB-SubCell"/>
</dbReference>
<protein>
    <submittedName>
        <fullName evidence="7">Membrane protein</fullName>
    </submittedName>
</protein>
<evidence type="ECO:0000256" key="3">
    <source>
        <dbReference type="ARBA" id="ARBA00022989"/>
    </source>
</evidence>
<dbReference type="PATRIC" id="fig|1379739.3.peg.3112"/>
<gene>
    <name evidence="7" type="ORF">N495_13620</name>
</gene>
<evidence type="ECO:0000256" key="5">
    <source>
        <dbReference type="SAM" id="Phobius"/>
    </source>
</evidence>
<keyword evidence="2 5" id="KW-0812">Transmembrane</keyword>
<dbReference type="RefSeq" id="WP_043032219.1">
    <property type="nucleotide sequence ID" value="NZ_JXSU01000007.1"/>
</dbReference>
<comment type="subcellular location">
    <subcellularLocation>
        <location evidence="1">Membrane</location>
        <topology evidence="1">Multi-pass membrane protein</topology>
    </subcellularLocation>
</comment>
<proteinExistence type="predicted"/>
<keyword evidence="4 5" id="KW-0472">Membrane</keyword>
<sequence>MFKNKGFIEFIKYASIGALNVLIDFLVLNLLWFFTGMYSGNINYLFKLISFSIYSINGYFLNKKFTFKTKDSSYIQYASVIGIAAILNGMILSNLSSYNLLNVSQVLWSNISALIASMGTGILSFLINKFFIFKKN</sequence>
<keyword evidence="3 5" id="KW-1133">Transmembrane helix</keyword>
<evidence type="ECO:0000256" key="1">
    <source>
        <dbReference type="ARBA" id="ARBA00004141"/>
    </source>
</evidence>
<evidence type="ECO:0000256" key="2">
    <source>
        <dbReference type="ARBA" id="ARBA00022692"/>
    </source>
</evidence>
<evidence type="ECO:0000259" key="6">
    <source>
        <dbReference type="Pfam" id="PF04138"/>
    </source>
</evidence>
<feature type="domain" description="GtrA/DPMS transmembrane" evidence="6">
    <location>
        <begin position="12"/>
        <end position="133"/>
    </location>
</feature>
<feature type="transmembrane region" description="Helical" evidence="5">
    <location>
        <begin position="107"/>
        <end position="127"/>
    </location>
</feature>
<feature type="transmembrane region" description="Helical" evidence="5">
    <location>
        <begin position="74"/>
        <end position="95"/>
    </location>
</feature>
<feature type="transmembrane region" description="Helical" evidence="5">
    <location>
        <begin position="12"/>
        <end position="32"/>
    </location>
</feature>
<dbReference type="Proteomes" id="UP000032250">
    <property type="component" value="Unassembled WGS sequence"/>
</dbReference>
<dbReference type="InterPro" id="IPR007267">
    <property type="entry name" value="GtrA_DPMS_TM"/>
</dbReference>
<evidence type="ECO:0000313" key="7">
    <source>
        <dbReference type="EMBL" id="KIS24564.1"/>
    </source>
</evidence>
<organism evidence="7 8">
    <name type="scientific">Clostridium botulinum B2 450</name>
    <dbReference type="NCBI Taxonomy" id="1379739"/>
    <lineage>
        <taxon>Bacteria</taxon>
        <taxon>Bacillati</taxon>
        <taxon>Bacillota</taxon>
        <taxon>Clostridia</taxon>
        <taxon>Eubacteriales</taxon>
        <taxon>Clostridiaceae</taxon>
        <taxon>Clostridium</taxon>
    </lineage>
</organism>
<evidence type="ECO:0000256" key="4">
    <source>
        <dbReference type="ARBA" id="ARBA00023136"/>
    </source>
</evidence>
<dbReference type="Pfam" id="PF04138">
    <property type="entry name" value="GtrA_DPMS_TM"/>
    <property type="match status" value="1"/>
</dbReference>
<dbReference type="AlphaFoldDB" id="A0A0D1AN85"/>
<dbReference type="HOGENOM" id="CLU_1871776_0_0_9"/>
<dbReference type="GO" id="GO:0000271">
    <property type="term" value="P:polysaccharide biosynthetic process"/>
    <property type="evidence" value="ECO:0007669"/>
    <property type="project" value="InterPro"/>
</dbReference>
<feature type="transmembrane region" description="Helical" evidence="5">
    <location>
        <begin position="44"/>
        <end position="62"/>
    </location>
</feature>
<evidence type="ECO:0000313" key="8">
    <source>
        <dbReference type="Proteomes" id="UP000032250"/>
    </source>
</evidence>
<reference evidence="7 8" key="1">
    <citation type="submission" date="2014-06" db="EMBL/GenBank/DDBJ databases">
        <title>Genome characterization of distinct group I Clostridium botulinum lineages.</title>
        <authorList>
            <person name="Giordani F."/>
            <person name="Anselmo A."/>
            <person name="Fillo S."/>
            <person name="Palozzi A.M."/>
            <person name="Fortunato A."/>
            <person name="Gentile B."/>
            <person name="Ciammaruconi A."/>
            <person name="Anniballi F."/>
            <person name="De Medici D."/>
            <person name="Lista F."/>
        </authorList>
    </citation>
    <scope>NUCLEOTIDE SEQUENCE [LARGE SCALE GENOMIC DNA]</scope>
    <source>
        <strain evidence="7 8">B2 450</strain>
    </source>
</reference>